<comment type="caution">
    <text evidence="2">The sequence shown here is derived from an EMBL/GenBank/DDBJ whole genome shotgun (WGS) entry which is preliminary data.</text>
</comment>
<evidence type="ECO:0000313" key="3">
    <source>
        <dbReference type="Proteomes" id="UP000027178"/>
    </source>
</evidence>
<dbReference type="HOGENOM" id="CLU_3291026_0_0_11"/>
<dbReference type="Proteomes" id="UP000027178">
    <property type="component" value="Unassembled WGS sequence"/>
</dbReference>
<gene>
    <name evidence="2" type="ORF">KCH_00880</name>
</gene>
<protein>
    <submittedName>
        <fullName evidence="2">Uncharacterized protein</fullName>
    </submittedName>
</protein>
<keyword evidence="3" id="KW-1185">Reference proteome</keyword>
<feature type="compositionally biased region" description="Pro residues" evidence="1">
    <location>
        <begin position="25"/>
        <end position="34"/>
    </location>
</feature>
<name>A0A066ZCX5_9ACTN</name>
<reference evidence="2 3" key="1">
    <citation type="submission" date="2014-05" db="EMBL/GenBank/DDBJ databases">
        <title>Draft Genome Sequence of Kitasatospora cheerisanensis KCTC 2395.</title>
        <authorList>
            <person name="Nam D.H."/>
        </authorList>
    </citation>
    <scope>NUCLEOTIDE SEQUENCE [LARGE SCALE GENOMIC DNA]</scope>
    <source>
        <strain evidence="2 3">KCTC 2395</strain>
    </source>
</reference>
<accession>A0A066ZCX5</accession>
<feature type="region of interest" description="Disordered" evidence="1">
    <location>
        <begin position="1"/>
        <end position="40"/>
    </location>
</feature>
<organism evidence="2 3">
    <name type="scientific">Kitasatospora cheerisanensis KCTC 2395</name>
    <dbReference type="NCBI Taxonomy" id="1348663"/>
    <lineage>
        <taxon>Bacteria</taxon>
        <taxon>Bacillati</taxon>
        <taxon>Actinomycetota</taxon>
        <taxon>Actinomycetes</taxon>
        <taxon>Kitasatosporales</taxon>
        <taxon>Streptomycetaceae</taxon>
        <taxon>Kitasatospora</taxon>
    </lineage>
</organism>
<feature type="compositionally biased region" description="Basic residues" evidence="1">
    <location>
        <begin position="10"/>
        <end position="20"/>
    </location>
</feature>
<evidence type="ECO:0000256" key="1">
    <source>
        <dbReference type="SAM" id="MobiDB-lite"/>
    </source>
</evidence>
<proteinExistence type="predicted"/>
<sequence length="40" mass="4491">MRRSGDSAPYRRRSRSRTGHRQPPARAPRPPGRPPAALLT</sequence>
<dbReference type="AlphaFoldDB" id="A0A066ZCX5"/>
<evidence type="ECO:0000313" key="2">
    <source>
        <dbReference type="EMBL" id="KDN88156.1"/>
    </source>
</evidence>
<dbReference type="EMBL" id="JNBY01000004">
    <property type="protein sequence ID" value="KDN88156.1"/>
    <property type="molecule type" value="Genomic_DNA"/>
</dbReference>